<feature type="region of interest" description="Disordered" evidence="1">
    <location>
        <begin position="40"/>
        <end position="121"/>
    </location>
</feature>
<protein>
    <submittedName>
        <fullName evidence="2">Uncharacterized protein</fullName>
    </submittedName>
</protein>
<accession>A0AAD9KIY1</accession>
<dbReference type="GO" id="GO:0035082">
    <property type="term" value="P:axoneme assembly"/>
    <property type="evidence" value="ECO:0007669"/>
    <property type="project" value="TreeGrafter"/>
</dbReference>
<feature type="compositionally biased region" description="Polar residues" evidence="1">
    <location>
        <begin position="98"/>
        <end position="121"/>
    </location>
</feature>
<keyword evidence="3" id="KW-1185">Reference proteome</keyword>
<evidence type="ECO:0000256" key="1">
    <source>
        <dbReference type="SAM" id="MobiDB-lite"/>
    </source>
</evidence>
<evidence type="ECO:0000313" key="2">
    <source>
        <dbReference type="EMBL" id="KAK2171615.1"/>
    </source>
</evidence>
<evidence type="ECO:0000313" key="3">
    <source>
        <dbReference type="Proteomes" id="UP001209878"/>
    </source>
</evidence>
<proteinExistence type="predicted"/>
<dbReference type="PANTHER" id="PTHR14726">
    <property type="entry name" value="JHY PROTEIN HOMOLOG"/>
    <property type="match status" value="1"/>
</dbReference>
<name>A0AAD9KIY1_RIDPI</name>
<dbReference type="Proteomes" id="UP001209878">
    <property type="component" value="Unassembled WGS sequence"/>
</dbReference>
<feature type="compositionally biased region" description="Basic and acidic residues" evidence="1">
    <location>
        <begin position="64"/>
        <end position="74"/>
    </location>
</feature>
<dbReference type="EMBL" id="JAODUO010001047">
    <property type="protein sequence ID" value="KAK2171615.1"/>
    <property type="molecule type" value="Genomic_DNA"/>
</dbReference>
<dbReference type="InterPro" id="IPR027968">
    <property type="entry name" value="JHY"/>
</dbReference>
<comment type="caution">
    <text evidence="2">The sequence shown here is derived from an EMBL/GenBank/DDBJ whole genome shotgun (WGS) entry which is preliminary data.</text>
</comment>
<dbReference type="AlphaFoldDB" id="A0AAD9KIY1"/>
<organism evidence="2 3">
    <name type="scientific">Ridgeia piscesae</name>
    <name type="common">Tubeworm</name>
    <dbReference type="NCBI Taxonomy" id="27915"/>
    <lineage>
        <taxon>Eukaryota</taxon>
        <taxon>Metazoa</taxon>
        <taxon>Spiralia</taxon>
        <taxon>Lophotrochozoa</taxon>
        <taxon>Annelida</taxon>
        <taxon>Polychaeta</taxon>
        <taxon>Sedentaria</taxon>
        <taxon>Canalipalpata</taxon>
        <taxon>Sabellida</taxon>
        <taxon>Siboglinidae</taxon>
        <taxon>Ridgeia</taxon>
    </lineage>
</organism>
<sequence>MCSQRERIQRQLDYVVCCDGLRLLCLQRERIQRQLDYAKGVSEKNRQAQQHDSGKSRRHQRRGSYVDEDKETAMQRRRQAMNYAKSVPKPKLPPKTPQGENSSSKVSQQRHNAGSSATMASFETDLTKLQQRHENDRRQADMIRTTMQQKGVVMSPSHQTLSSEA</sequence>
<gene>
    <name evidence="2" type="ORF">NP493_1051g00059</name>
</gene>
<reference evidence="2" key="1">
    <citation type="journal article" date="2023" name="Mol. Biol. Evol.">
        <title>Third-Generation Sequencing Reveals the Adaptive Role of the Epigenome in Three Deep-Sea Polychaetes.</title>
        <authorList>
            <person name="Perez M."/>
            <person name="Aroh O."/>
            <person name="Sun Y."/>
            <person name="Lan Y."/>
            <person name="Juniper S.K."/>
            <person name="Young C.R."/>
            <person name="Angers B."/>
            <person name="Qian P.Y."/>
        </authorList>
    </citation>
    <scope>NUCLEOTIDE SEQUENCE</scope>
    <source>
        <strain evidence="2">R07B-5</strain>
    </source>
</reference>
<dbReference type="PANTHER" id="PTHR14726:SF1">
    <property type="entry name" value="JHY PROTEIN HOMOLOG"/>
    <property type="match status" value="1"/>
</dbReference>
<dbReference type="Pfam" id="PF15261">
    <property type="entry name" value="JHY"/>
    <property type="match status" value="1"/>
</dbReference>